<reference evidence="3 4" key="1">
    <citation type="submission" date="2019-11" db="EMBL/GenBank/DDBJ databases">
        <title>Venturia inaequalis Genome Resource.</title>
        <authorList>
            <person name="Lichtner F.J."/>
        </authorList>
    </citation>
    <scope>NUCLEOTIDE SEQUENCE [LARGE SCALE GENOMIC DNA]</scope>
    <source>
        <strain evidence="3">Bline_iso_100314</strain>
    </source>
</reference>
<feature type="compositionally biased region" description="Acidic residues" evidence="1">
    <location>
        <begin position="10"/>
        <end position="19"/>
    </location>
</feature>
<evidence type="ECO:0000256" key="1">
    <source>
        <dbReference type="SAM" id="MobiDB-lite"/>
    </source>
</evidence>
<dbReference type="AlphaFoldDB" id="A0A8H3YJ83"/>
<feature type="region of interest" description="Disordered" evidence="1">
    <location>
        <begin position="235"/>
        <end position="269"/>
    </location>
</feature>
<evidence type="ECO:0000259" key="2">
    <source>
        <dbReference type="PROSITE" id="PS50913"/>
    </source>
</evidence>
<feature type="region of interest" description="Disordered" evidence="1">
    <location>
        <begin position="1"/>
        <end position="57"/>
    </location>
</feature>
<dbReference type="InterPro" id="IPR019459">
    <property type="entry name" value="GRAB"/>
</dbReference>
<feature type="compositionally biased region" description="Basic and acidic residues" evidence="1">
    <location>
        <begin position="159"/>
        <end position="183"/>
    </location>
</feature>
<organism evidence="3 4">
    <name type="scientific">Venturia inaequalis</name>
    <name type="common">Apple scab fungus</name>
    <dbReference type="NCBI Taxonomy" id="5025"/>
    <lineage>
        <taxon>Eukaryota</taxon>
        <taxon>Fungi</taxon>
        <taxon>Dikarya</taxon>
        <taxon>Ascomycota</taxon>
        <taxon>Pezizomycotina</taxon>
        <taxon>Dothideomycetes</taxon>
        <taxon>Pleosporomycetidae</taxon>
        <taxon>Venturiales</taxon>
        <taxon>Venturiaceae</taxon>
        <taxon>Venturia</taxon>
    </lineage>
</organism>
<feature type="region of interest" description="Disordered" evidence="1">
    <location>
        <begin position="141"/>
        <end position="186"/>
    </location>
</feature>
<feature type="region of interest" description="Disordered" evidence="1">
    <location>
        <begin position="478"/>
        <end position="499"/>
    </location>
</feature>
<dbReference type="PROSITE" id="PS50913">
    <property type="entry name" value="GRIP"/>
    <property type="match status" value="1"/>
</dbReference>
<feature type="compositionally biased region" description="Polar residues" evidence="1">
    <location>
        <begin position="28"/>
        <end position="37"/>
    </location>
</feature>
<evidence type="ECO:0000313" key="4">
    <source>
        <dbReference type="Proteomes" id="UP000433883"/>
    </source>
</evidence>
<feature type="region of interest" description="Disordered" evidence="1">
    <location>
        <begin position="414"/>
        <end position="458"/>
    </location>
</feature>
<feature type="compositionally biased region" description="Polar residues" evidence="1">
    <location>
        <begin position="441"/>
        <end position="458"/>
    </location>
</feature>
<dbReference type="InterPro" id="IPR000237">
    <property type="entry name" value="GRIP_dom"/>
</dbReference>
<proteinExistence type="predicted"/>
<dbReference type="Pfam" id="PF06985">
    <property type="entry name" value="HET"/>
    <property type="match status" value="1"/>
</dbReference>
<comment type="caution">
    <text evidence="3">The sequence shown here is derived from an EMBL/GenBank/DDBJ whole genome shotgun (WGS) entry which is preliminary data.</text>
</comment>
<dbReference type="Pfam" id="PF10375">
    <property type="entry name" value="GRAB"/>
    <property type="match status" value="1"/>
</dbReference>
<dbReference type="EMBL" id="WNWQ01001024">
    <property type="protein sequence ID" value="KAE9962530.1"/>
    <property type="molecule type" value="Genomic_DNA"/>
</dbReference>
<name>A0A8H3YJ83_VENIN</name>
<sequence>MGGSPVEPVSEIEDEEDEPQETKPPTPLTSNSNSTPAPESPVKTNGVKMDNSTDTSERLDALARERDALREEVSELRQSLEAVRSKHDEEVSGLQEQLEETQSGKEHAETQYQELLGRVTTIRTQLGERLKAYAEEVAQANSQIEDLEEQNRTAQEANESLREDHEELKREHEQQSREVETLRSRTNLSQQNWLKERDELIRREAFAREEFETAKQAMQDWEVLAMEERSLRENLSEKVSELEDQLSNQRESYERASAERDTQSQAVDGLQRALRDIQDARKKELRELVENSQSQLESLRKQLQVAEETSSTAQAELQAARKELTRALSFEKEVKEKSLLIGKLKHEAVILNDHLTKALRFLKQRKPEDMVDRQLVTNHFLQFISMDRADPKKFQVLQLISALLSWSDEQKEQAGLARPGAPTSTLSSALRLPSSPFRKSPSAQSLSTQLDNSASTTTSKESLAELWSDFLEREAQEGKAGSRRQSAATQGSHTPTLERKGRRYAILSHTWGVEEVSFDEMHLESAKAKVGYQKILKTCHQAVKDKLKYAWVDTCCIDKSSSSELSEAINSMYRYYQNARVCYAYLSDLLPADNTSSIEERLRPCRWFSRGWTLQELIAPPSLIIYDSEWSAVASRAEIAVALAGITHIDVKILVNREALWRTSVATRMSWASMRTTTREEDLAYSLMGIFDINMPLLYGEGSKAFKRLQEEIIRTWTDVDHSILVWGSRMLMPRSKFQPLLASSPAQFPVFRPPLEERKRGIFTWLPGGNESFELSSRALRITLFAQAANHDRTMETGYSLFKRKKPVRLDLEAVENERLLVVLNCAEYSLHTHAIGMYLRRRSMGLRAGTPAFSGIDHHDYALWDIESLTNVPLSERQGFTRVTLNIAREPDPYW</sequence>
<feature type="compositionally biased region" description="Basic and acidic residues" evidence="1">
    <location>
        <begin position="251"/>
        <end position="262"/>
    </location>
</feature>
<dbReference type="PANTHER" id="PTHR10622:SF12">
    <property type="entry name" value="HET DOMAIN-CONTAINING PROTEIN"/>
    <property type="match status" value="1"/>
</dbReference>
<dbReference type="Proteomes" id="UP000433883">
    <property type="component" value="Unassembled WGS sequence"/>
</dbReference>
<feature type="domain" description="GRIP" evidence="2">
    <location>
        <begin position="366"/>
        <end position="417"/>
    </location>
</feature>
<dbReference type="PANTHER" id="PTHR10622">
    <property type="entry name" value="HET DOMAIN-CONTAINING PROTEIN"/>
    <property type="match status" value="1"/>
</dbReference>
<feature type="region of interest" description="Disordered" evidence="1">
    <location>
        <begin position="80"/>
        <end position="108"/>
    </location>
</feature>
<protein>
    <recommendedName>
        <fullName evidence="2">GRIP domain-containing protein</fullName>
    </recommendedName>
</protein>
<accession>A0A8H3YJ83</accession>
<feature type="compositionally biased region" description="Polar residues" evidence="1">
    <location>
        <begin position="483"/>
        <end position="495"/>
    </location>
</feature>
<evidence type="ECO:0000313" key="3">
    <source>
        <dbReference type="EMBL" id="KAE9962530.1"/>
    </source>
</evidence>
<gene>
    <name evidence="3" type="ORF">BLS_000214</name>
</gene>
<dbReference type="InterPro" id="IPR010730">
    <property type="entry name" value="HET"/>
</dbReference>
<dbReference type="Gene3D" id="1.20.5.1700">
    <property type="match status" value="1"/>
</dbReference>